<accession>A0A4P7BFP3</accession>
<dbReference type="OrthoDB" id="5292073at2"/>
<evidence type="ECO:0000313" key="4">
    <source>
        <dbReference type="EMBL" id="QBQ37042.1"/>
    </source>
</evidence>
<reference evidence="4 5" key="2">
    <citation type="submission" date="2019-03" db="EMBL/GenBank/DDBJ databases">
        <title>Draft Genome Sequences of Six Type Strains of the Genus Massilia.</title>
        <authorList>
            <person name="Miess H."/>
            <person name="Frediansyhah A."/>
            <person name="Gross H."/>
        </authorList>
    </citation>
    <scope>NUCLEOTIDE SEQUENCE [LARGE SCALE GENOMIC DNA]</scope>
    <source>
        <strain evidence="4 5">DSM 17505</strain>
    </source>
</reference>
<reference evidence="3" key="3">
    <citation type="submission" date="2022-12" db="EMBL/GenBank/DDBJ databases">
        <authorList>
            <person name="Sun Q."/>
            <person name="Kim S."/>
        </authorList>
    </citation>
    <scope>NUCLEOTIDE SEQUENCE</scope>
    <source>
        <strain evidence="3">KCTC 12344</strain>
    </source>
</reference>
<gene>
    <name evidence="4" type="ORF">E1742_13325</name>
    <name evidence="3" type="ORF">GCM10007388_36910</name>
</gene>
<dbReference type="Proteomes" id="UP000294359">
    <property type="component" value="Chromosome"/>
</dbReference>
<feature type="signal peptide" evidence="2">
    <location>
        <begin position="1"/>
        <end position="23"/>
    </location>
</feature>
<dbReference type="Proteomes" id="UP000619512">
    <property type="component" value="Unassembled WGS sequence"/>
</dbReference>
<evidence type="ECO:0000313" key="3">
    <source>
        <dbReference type="EMBL" id="GGY99834.1"/>
    </source>
</evidence>
<dbReference type="InterPro" id="IPR051058">
    <property type="entry name" value="GDSL_Est/Lipase"/>
</dbReference>
<reference evidence="3" key="1">
    <citation type="journal article" date="2014" name="Int. J. Syst. Evol. Microbiol.">
        <title>Complete genome sequence of Corynebacterium casei LMG S-19264T (=DSM 44701T), isolated from a smear-ripened cheese.</title>
        <authorList>
            <consortium name="US DOE Joint Genome Institute (JGI-PGF)"/>
            <person name="Walter F."/>
            <person name="Albersmeier A."/>
            <person name="Kalinowski J."/>
            <person name="Ruckert C."/>
        </authorList>
    </citation>
    <scope>NUCLEOTIDE SEQUENCE</scope>
    <source>
        <strain evidence="3">KCTC 12344</strain>
    </source>
</reference>
<proteinExistence type="predicted"/>
<keyword evidence="1" id="KW-0378">Hydrolase</keyword>
<evidence type="ECO:0000313" key="6">
    <source>
        <dbReference type="Proteomes" id="UP000619512"/>
    </source>
</evidence>
<dbReference type="Gene3D" id="3.40.50.1110">
    <property type="entry name" value="SGNH hydrolase"/>
    <property type="match status" value="1"/>
</dbReference>
<dbReference type="CDD" id="cd01847">
    <property type="entry name" value="Triacylglycerol_lipase_like"/>
    <property type="match status" value="1"/>
</dbReference>
<dbReference type="RefSeq" id="WP_134385410.1">
    <property type="nucleotide sequence ID" value="NZ_BMWW01000006.1"/>
</dbReference>
<dbReference type="AlphaFoldDB" id="A0A4P7BFP3"/>
<evidence type="ECO:0000313" key="5">
    <source>
        <dbReference type="Proteomes" id="UP000294359"/>
    </source>
</evidence>
<dbReference type="PROSITE" id="PS51257">
    <property type="entry name" value="PROKAR_LIPOPROTEIN"/>
    <property type="match status" value="1"/>
</dbReference>
<protein>
    <submittedName>
        <fullName evidence="4">Esterase</fullName>
    </submittedName>
</protein>
<dbReference type="PANTHER" id="PTHR45648:SF22">
    <property type="entry name" value="GDSL LIPASE_ACYLHYDROLASE FAMILY PROTEIN (AFU_ORTHOLOGUE AFUA_4G14700)"/>
    <property type="match status" value="1"/>
</dbReference>
<sequence length="459" mass="45487">MRPTKAALAIVFAAILAGCGGNSGDPQPGAQINRVKFASQVTFGDSLSDVGSYNVGPIKALGGGKFTINGNNTAVNPELTGKNWTELMAAQFQLPAPCAAQTGLDGDPALGFAVPVTNHPECFGYAQGGARVTNPIGAGHKATGSAVGALTVPVVTQVANHLARVGGRFKGDEVVFVMAGGNDVLVSLGGLQAAATAAGTVAGKAAFTTGLATQLAGGATNPATAAQAIAQAMANAAAQPGSTDALVVQAAVGAAVRAGYTAAASQAVYGPMVEKAQQDAAAAGAKAGADYAAAQGPALVAALATAGAELAALVKTQIVGNGANYVVVNNLPDVATTPSALGKDAATRALIDKMVQAFNAQLNATLAGEAKVLIVDVYAVSHDQATNPGPYGLTNVSEPACDLKSAGNPLGSSLGCTAASLKPGDVSHYSFADEVHPTPFNNLLLARYVSRSMVTKGWL</sequence>
<organism evidence="3 6">
    <name type="scientific">Pseudoduganella plicata</name>
    <dbReference type="NCBI Taxonomy" id="321984"/>
    <lineage>
        <taxon>Bacteria</taxon>
        <taxon>Pseudomonadati</taxon>
        <taxon>Pseudomonadota</taxon>
        <taxon>Betaproteobacteria</taxon>
        <taxon>Burkholderiales</taxon>
        <taxon>Oxalobacteraceae</taxon>
        <taxon>Telluria group</taxon>
        <taxon>Pseudoduganella</taxon>
    </lineage>
</organism>
<dbReference type="PANTHER" id="PTHR45648">
    <property type="entry name" value="GDSL LIPASE/ACYLHYDROLASE FAMILY PROTEIN (AFU_ORTHOLOGUE AFUA_4G14700)"/>
    <property type="match status" value="1"/>
</dbReference>
<dbReference type="GO" id="GO:0016788">
    <property type="term" value="F:hydrolase activity, acting on ester bonds"/>
    <property type="evidence" value="ECO:0007669"/>
    <property type="project" value="UniProtKB-ARBA"/>
</dbReference>
<dbReference type="EMBL" id="BMWW01000006">
    <property type="protein sequence ID" value="GGY99834.1"/>
    <property type="molecule type" value="Genomic_DNA"/>
</dbReference>
<dbReference type="SUPFAM" id="SSF52266">
    <property type="entry name" value="SGNH hydrolase"/>
    <property type="match status" value="1"/>
</dbReference>
<keyword evidence="2" id="KW-0732">Signal</keyword>
<evidence type="ECO:0000256" key="2">
    <source>
        <dbReference type="SAM" id="SignalP"/>
    </source>
</evidence>
<feature type="chain" id="PRO_5044606778" evidence="2">
    <location>
        <begin position="24"/>
        <end position="459"/>
    </location>
</feature>
<keyword evidence="5" id="KW-1185">Reference proteome</keyword>
<dbReference type="InterPro" id="IPR036514">
    <property type="entry name" value="SGNH_hydro_sf"/>
</dbReference>
<evidence type="ECO:0000256" key="1">
    <source>
        <dbReference type="ARBA" id="ARBA00022801"/>
    </source>
</evidence>
<name>A0A4P7BFP3_9BURK</name>
<dbReference type="EMBL" id="CP038026">
    <property type="protein sequence ID" value="QBQ37042.1"/>
    <property type="molecule type" value="Genomic_DNA"/>
</dbReference>